<feature type="region of interest" description="Disordered" evidence="6">
    <location>
        <begin position="326"/>
        <end position="347"/>
    </location>
</feature>
<dbReference type="GO" id="GO:0016787">
    <property type="term" value="F:hydrolase activity"/>
    <property type="evidence" value="ECO:0007669"/>
    <property type="project" value="UniProtKB-KW"/>
</dbReference>
<dbReference type="PANTHER" id="PTHR43788">
    <property type="entry name" value="DNA2/NAM7 HELICASE FAMILY MEMBER"/>
    <property type="match status" value="1"/>
</dbReference>
<evidence type="ECO:0000256" key="1">
    <source>
        <dbReference type="ARBA" id="ARBA00007913"/>
    </source>
</evidence>
<gene>
    <name evidence="9" type="ORF">Cvel_6827</name>
</gene>
<dbReference type="InterPro" id="IPR050534">
    <property type="entry name" value="Coronavir_polyprotein_1ab"/>
</dbReference>
<feature type="domain" description="DNA2/NAM7 helicase helicase" evidence="7">
    <location>
        <begin position="419"/>
        <end position="500"/>
    </location>
</feature>
<keyword evidence="4" id="KW-0347">Helicase</keyword>
<evidence type="ECO:0000256" key="6">
    <source>
        <dbReference type="SAM" id="MobiDB-lite"/>
    </source>
</evidence>
<evidence type="ECO:0000256" key="5">
    <source>
        <dbReference type="ARBA" id="ARBA00022840"/>
    </source>
</evidence>
<protein>
    <recommendedName>
        <fullName evidence="10">DNA2/NAM7 helicase helicase domain-containing protein</fullName>
    </recommendedName>
</protein>
<reference evidence="9" key="1">
    <citation type="submission" date="2014-11" db="EMBL/GenBank/DDBJ databases">
        <authorList>
            <person name="Otto D Thomas"/>
            <person name="Naeem Raeece"/>
        </authorList>
    </citation>
    <scope>NUCLEOTIDE SEQUENCE</scope>
</reference>
<evidence type="ECO:0000259" key="7">
    <source>
        <dbReference type="Pfam" id="PF13086"/>
    </source>
</evidence>
<dbReference type="EMBL" id="CDMZ01002683">
    <property type="protein sequence ID" value="CEM43426.1"/>
    <property type="molecule type" value="Genomic_DNA"/>
</dbReference>
<keyword evidence="2" id="KW-0547">Nucleotide-binding</keyword>
<dbReference type="Pfam" id="PF13087">
    <property type="entry name" value="AAA_12"/>
    <property type="match status" value="1"/>
</dbReference>
<keyword evidence="3" id="KW-0378">Hydrolase</keyword>
<evidence type="ECO:0000259" key="8">
    <source>
        <dbReference type="Pfam" id="PF13087"/>
    </source>
</evidence>
<dbReference type="InterPro" id="IPR041679">
    <property type="entry name" value="DNA2/NAM7-like_C"/>
</dbReference>
<feature type="domain" description="DNA2/NAM7 helicase-like C-terminal" evidence="8">
    <location>
        <begin position="509"/>
        <end position="602"/>
    </location>
</feature>
<evidence type="ECO:0000256" key="3">
    <source>
        <dbReference type="ARBA" id="ARBA00022801"/>
    </source>
</evidence>
<dbReference type="PANTHER" id="PTHR43788:SF8">
    <property type="entry name" value="DNA-BINDING PROTEIN SMUBP-2"/>
    <property type="match status" value="1"/>
</dbReference>
<comment type="similarity">
    <text evidence="1">Belongs to the DNA2/NAM7 helicase family.</text>
</comment>
<dbReference type="InterPro" id="IPR041677">
    <property type="entry name" value="DNA2/NAM7_AAA_11"/>
</dbReference>
<dbReference type="VEuPathDB" id="CryptoDB:Cvel_6827"/>
<dbReference type="Pfam" id="PF13086">
    <property type="entry name" value="AAA_11"/>
    <property type="match status" value="1"/>
</dbReference>
<dbReference type="SUPFAM" id="SSF52540">
    <property type="entry name" value="P-loop containing nucleoside triphosphate hydrolases"/>
    <property type="match status" value="1"/>
</dbReference>
<keyword evidence="5" id="KW-0067">ATP-binding</keyword>
<dbReference type="AlphaFoldDB" id="A0A0G4HH23"/>
<organism evidence="9">
    <name type="scientific">Chromera velia CCMP2878</name>
    <dbReference type="NCBI Taxonomy" id="1169474"/>
    <lineage>
        <taxon>Eukaryota</taxon>
        <taxon>Sar</taxon>
        <taxon>Alveolata</taxon>
        <taxon>Colpodellida</taxon>
        <taxon>Chromeraceae</taxon>
        <taxon>Chromera</taxon>
    </lineage>
</organism>
<evidence type="ECO:0000256" key="2">
    <source>
        <dbReference type="ARBA" id="ARBA00022741"/>
    </source>
</evidence>
<dbReference type="GO" id="GO:0043139">
    <property type="term" value="F:5'-3' DNA helicase activity"/>
    <property type="evidence" value="ECO:0007669"/>
    <property type="project" value="TreeGrafter"/>
</dbReference>
<accession>A0A0G4HH23</accession>
<feature type="compositionally biased region" description="Basic and acidic residues" evidence="6">
    <location>
        <begin position="326"/>
        <end position="340"/>
    </location>
</feature>
<dbReference type="InterPro" id="IPR027417">
    <property type="entry name" value="P-loop_NTPase"/>
</dbReference>
<proteinExistence type="inferred from homology"/>
<evidence type="ECO:0000313" key="9">
    <source>
        <dbReference type="EMBL" id="CEM43426.1"/>
    </source>
</evidence>
<evidence type="ECO:0008006" key="10">
    <source>
        <dbReference type="Google" id="ProtNLM"/>
    </source>
</evidence>
<sequence length="610" mass="67364">MSASSEPSLQESFFEEINLKVTREVVKESIGEDVVQLLERDSRLDVVDCLVDAFLQMKGKMEGDKDNKLREYWQTIDDLGTSNFKRDFMGNLSELCAELSAELREPYFFENEENKAEAQNTNQAAEPGGGMSENEARVFCDSVAKDLAALETLLQVLSGRTGGRALETLLQVLSGRTGGRMAVSVREEPVREIVHGKTWWRQKTHVTWFVEDLSTRLHLRDVVVEIPDVRGEDEIIETRSDGGVAKSQGKGIEVEVAGQTEVEAGARAREALLMRFKGGRGVDFEKLARQDRQNLEAEALVELLSSTEVEGAAACAAVLFVEQADEDRSGGNRKDVHGERLGQGSPQDEPLIRLARSWWGHANSTGAADNLLAALEKMGIEAVRVGKGKSPQLLEENMRKYSPSMASSFARAMTQGRYEDADKVRRDFQNSRHVRQARVVVTTLVGAGGAALLGMKFNAVVLDEAPQSTQTKNLIPIASSKAEKVILVGDHQQLPATIKSTVAKAEGFEVSLFEHLLNNKVARLHFLDVQRRMHWSIAEFPSREFYGGKLQSAGVGDGERPPIGGLPCSVFFPPMPGCARVLFIRTENAHEQEVGNSYRNLQWARTALVL</sequence>
<dbReference type="Gene3D" id="3.40.50.300">
    <property type="entry name" value="P-loop containing nucleotide triphosphate hydrolases"/>
    <property type="match status" value="2"/>
</dbReference>
<evidence type="ECO:0000256" key="4">
    <source>
        <dbReference type="ARBA" id="ARBA00022806"/>
    </source>
</evidence>
<dbReference type="GO" id="GO:0005524">
    <property type="term" value="F:ATP binding"/>
    <property type="evidence" value="ECO:0007669"/>
    <property type="project" value="UniProtKB-KW"/>
</dbReference>
<name>A0A0G4HH23_9ALVE</name>